<dbReference type="RefSeq" id="WP_186945871.1">
    <property type="nucleotide sequence ID" value="NZ_JACOGF010000002.1"/>
</dbReference>
<dbReference type="Gene3D" id="3.30.830.10">
    <property type="entry name" value="Metalloenzyme, LuxS/M16 peptidase-like"/>
    <property type="match status" value="4"/>
</dbReference>
<evidence type="ECO:0000259" key="4">
    <source>
        <dbReference type="Pfam" id="PF05193"/>
    </source>
</evidence>
<feature type="domain" description="Peptidase M16 N-terminal" evidence="3">
    <location>
        <begin position="54"/>
        <end position="197"/>
    </location>
</feature>
<dbReference type="EMBL" id="JACOGF010000002">
    <property type="protein sequence ID" value="MBC3916617.1"/>
    <property type="molecule type" value="Genomic_DNA"/>
</dbReference>
<evidence type="ECO:0000313" key="5">
    <source>
        <dbReference type="EMBL" id="MBC3916617.1"/>
    </source>
</evidence>
<dbReference type="Proteomes" id="UP000650424">
    <property type="component" value="Unassembled WGS sequence"/>
</dbReference>
<comment type="caution">
    <text evidence="5">The sequence shown here is derived from an EMBL/GenBank/DDBJ whole genome shotgun (WGS) entry which is preliminary data.</text>
</comment>
<dbReference type="PANTHER" id="PTHR11851:SF49">
    <property type="entry name" value="MITOCHONDRIAL-PROCESSING PEPTIDASE SUBUNIT ALPHA"/>
    <property type="match status" value="1"/>
</dbReference>
<evidence type="ECO:0000256" key="1">
    <source>
        <dbReference type="ARBA" id="ARBA00007261"/>
    </source>
</evidence>
<dbReference type="PANTHER" id="PTHR11851">
    <property type="entry name" value="METALLOPROTEASE"/>
    <property type="match status" value="1"/>
</dbReference>
<dbReference type="InterPro" id="IPR007863">
    <property type="entry name" value="Peptidase_M16_C"/>
</dbReference>
<feature type="domain" description="Peptidase M16 C-terminal" evidence="4">
    <location>
        <begin position="651"/>
        <end position="831"/>
    </location>
</feature>
<protein>
    <submittedName>
        <fullName evidence="5">Insulinase family protein</fullName>
    </submittedName>
</protein>
<dbReference type="Pfam" id="PF00675">
    <property type="entry name" value="Peptidase_M16"/>
    <property type="match status" value="1"/>
</dbReference>
<evidence type="ECO:0000256" key="2">
    <source>
        <dbReference type="SAM" id="SignalP"/>
    </source>
</evidence>
<evidence type="ECO:0000313" key="6">
    <source>
        <dbReference type="Proteomes" id="UP000650424"/>
    </source>
</evidence>
<dbReference type="Pfam" id="PF05193">
    <property type="entry name" value="Peptidase_M16_C"/>
    <property type="match status" value="2"/>
</dbReference>
<sequence>MAVLNTTLTSLALAVSLLVSHAPVHAAPPMPTDIARTSSVEGITEYRLPNGFKVLLMPDNSQATITVNMVYMVGSRHENIGQTGYAHLLEHMLCRGSKSYPKIASQLSSRGVRWNAFTHLDYTNYIASFDANETDLDWVLAMEADRMQNAQVLQTELDTEMTVVRNELELREVSPSEILSKRLLAVAFDWHGYGHSTGGEKSDIAKVNIEQLRQLYNTYYRPDNAVLVVAGKFDAAHALEVIARKFSHLATPKTALPVIPTVEPAQQGERQVIVRRKSSYNVTMLAYHKPSALHPDYAALKVAGGMLSSGREQRNKDNEIILSNFSPAFGMQGNADAGLAVFTTDSYAGTPSDENAKGLIKIVEGFGQQNLSQDELDFVKSQYVNNFSRLMNDAEKMGTALSEYISQGDWRLLFVEKDRIAKLTTTQVQNAAKRYFVRENRTVGVLLADEKSPDTSIPPAPPLSEVMKNFSHVNEYALVSDFNASVANIQKQTRRLKIGNLDVALLSKPSRGQAVSVDLALHWGDEKSLFAKRWLERMTDQTMLNGSGQFGKEALEAEREKSHIRGGLTQFTTDRAHLKQALQLMIMNLKDPSFAQAQTVIDKEKRKWSAERGNPVQMGMDEMAKHFNAYPDGDIRAQETAQQIISELNAIKATDLFDFHKQFYGASKGHLAIVGDFDVDEAATVLREQFAGWESKTPYQHAQASIIERLPLDTFIPTPGKDNGYFMGRMDLAISQNDPDYAALEVANYLIGGSTAESRLGLRVRQKEGWSYHVRSRIEAQVNDPAASWQIIATAASANVDKLKVAIIEELRAVESSGFRPDELAKAKQALGRLAQQQRADDTRIASLWNTALHQGKEFSLYAQREAAIQNLTLEQLNQASRKYLQPNLWSIVTTGDPKKMNQKP</sequence>
<name>A0ABR6ZL39_9BURK</name>
<reference evidence="5 6" key="1">
    <citation type="submission" date="2020-08" db="EMBL/GenBank/DDBJ databases">
        <title>Novel species isolated from subtropical streams in China.</title>
        <authorList>
            <person name="Lu H."/>
        </authorList>
    </citation>
    <scope>NUCLEOTIDE SEQUENCE [LARGE SCALE GENOMIC DNA]</scope>
    <source>
        <strain evidence="5 6">CY18W</strain>
    </source>
</reference>
<dbReference type="SUPFAM" id="SSF63411">
    <property type="entry name" value="LuxS/MPP-like metallohydrolase"/>
    <property type="match status" value="4"/>
</dbReference>
<organism evidence="5 6">
    <name type="scientific">Undibacterium hunanense</name>
    <dbReference type="NCBI Taxonomy" id="2762292"/>
    <lineage>
        <taxon>Bacteria</taxon>
        <taxon>Pseudomonadati</taxon>
        <taxon>Pseudomonadota</taxon>
        <taxon>Betaproteobacteria</taxon>
        <taxon>Burkholderiales</taxon>
        <taxon>Oxalobacteraceae</taxon>
        <taxon>Undibacterium</taxon>
    </lineage>
</organism>
<accession>A0ABR6ZL39</accession>
<dbReference type="InterPro" id="IPR011249">
    <property type="entry name" value="Metalloenz_LuxS/M16"/>
</dbReference>
<evidence type="ECO:0000259" key="3">
    <source>
        <dbReference type="Pfam" id="PF00675"/>
    </source>
</evidence>
<feature type="signal peptide" evidence="2">
    <location>
        <begin position="1"/>
        <end position="26"/>
    </location>
</feature>
<feature type="chain" id="PRO_5046894553" evidence="2">
    <location>
        <begin position="27"/>
        <end position="905"/>
    </location>
</feature>
<gene>
    <name evidence="5" type="ORF">H8L32_03880</name>
</gene>
<keyword evidence="2" id="KW-0732">Signal</keyword>
<feature type="domain" description="Peptidase M16 C-terminal" evidence="4">
    <location>
        <begin position="206"/>
        <end position="382"/>
    </location>
</feature>
<comment type="similarity">
    <text evidence="1">Belongs to the peptidase M16 family.</text>
</comment>
<proteinExistence type="inferred from homology"/>
<dbReference type="InterPro" id="IPR011765">
    <property type="entry name" value="Pept_M16_N"/>
</dbReference>
<dbReference type="InterPro" id="IPR050361">
    <property type="entry name" value="MPP/UQCRC_Complex"/>
</dbReference>
<keyword evidence="6" id="KW-1185">Reference proteome</keyword>